<dbReference type="Gene3D" id="1.10.486.10">
    <property type="entry name" value="PCRA, domain 4"/>
    <property type="match status" value="1"/>
</dbReference>
<evidence type="ECO:0000256" key="10">
    <source>
        <dbReference type="ARBA" id="ARBA00034923"/>
    </source>
</evidence>
<sequence>MSYLEQLNENQYEAVTAPLGPVRVLAGAGSGKTRVLISRITWLIETGQAEPHGILAVTFTNKAAFEMRSRLESTLKLSIRGMWIGTFHSLCHRMLRAHYREAGLIENFQIMDSDDQLRLCRRIVRAKEMDEKLYPPKLLASFINGNKEEGRRAEHLEAYGDYMTQNLIMLYQEYQNICNQSGLVDFAEILLRTVELLRTNAPLLKHYQSRFKFILVDEFQDTNSVQYAWLQLLSGQYRNLFVVGDDDQSIYGWRGAKIENILHFDRDFPDVTTVRLEQNYRSTKAILSAANAVIAKNTQRLDKALWTENDSAELITVYRGLDGHDEARYVIETIKERIKEGYRKSDMAILYRSNAQSRLFEEFLLRAQIPYRVYGGLRFFDRAEIKDVMAYLRMVNNPHDDVSLERSMTTPPKGIGPATMEQLREYATAHRLSLWDSLQYLLESQTLTTRVHNVLLAYYEQITDLMRQVEVMALDQFFNYVIERSNLKAHYKKEPLNRGEDRIDNLNELVSAASYYMTEDQQALAFEERLERQFDAELMEGAGLAPLDIEENEAVAEALELGTLDLLTENAPEEETITMTVVDDEAQVNSRSTKEMLEAFMGQTALDSSDTQASADEDSVQLMTLHASKGLEFPIVFLVGMEDGLFPSDPAIMDSTRLEEERRLAYVGITRAEKHLYLLGVEQRMLYGKTMKMSTSRFLRDIPENLLNVIGPAVSMKPFGMQSNSLNSGSGTAVDSEMGDYQVGQSVTHPKFGEGVIMGFEGVGASTRVIVQFAEAGRKVLVLGYARLTVI</sequence>
<evidence type="ECO:0000256" key="4">
    <source>
        <dbReference type="ARBA" id="ARBA00022806"/>
    </source>
</evidence>
<dbReference type="EMBL" id="CP150637">
    <property type="protein sequence ID" value="WZW88636.1"/>
    <property type="molecule type" value="Genomic_DNA"/>
</dbReference>
<dbReference type="PROSITE" id="PS51198">
    <property type="entry name" value="UVRD_HELICASE_ATP_BIND"/>
    <property type="match status" value="1"/>
</dbReference>
<comment type="catalytic activity">
    <reaction evidence="8">
        <text>Couples ATP hydrolysis with the unwinding of duplex DNA by translocating in the 3'-5' direction.</text>
        <dbReference type="EC" id="5.6.2.4"/>
    </reaction>
</comment>
<evidence type="ECO:0000259" key="14">
    <source>
        <dbReference type="PROSITE" id="PS51217"/>
    </source>
</evidence>
<dbReference type="SUPFAM" id="SSF52540">
    <property type="entry name" value="P-loop containing nucleoside triphosphate hydrolases"/>
    <property type="match status" value="1"/>
</dbReference>
<dbReference type="PANTHER" id="PTHR11070:SF2">
    <property type="entry name" value="ATP-DEPENDENT DNA HELICASE SRS2"/>
    <property type="match status" value="1"/>
</dbReference>
<evidence type="ECO:0000256" key="9">
    <source>
        <dbReference type="ARBA" id="ARBA00034808"/>
    </source>
</evidence>
<dbReference type="PROSITE" id="PS51217">
    <property type="entry name" value="UVRD_HELICASE_CTER"/>
    <property type="match status" value="1"/>
</dbReference>
<evidence type="ECO:0000256" key="7">
    <source>
        <dbReference type="ARBA" id="ARBA00023235"/>
    </source>
</evidence>
<dbReference type="Gene3D" id="1.10.10.160">
    <property type="match status" value="1"/>
</dbReference>
<comment type="catalytic activity">
    <reaction evidence="11">
        <text>ATP + H2O = ADP + phosphate + H(+)</text>
        <dbReference type="Rhea" id="RHEA:13065"/>
        <dbReference type="ChEBI" id="CHEBI:15377"/>
        <dbReference type="ChEBI" id="CHEBI:15378"/>
        <dbReference type="ChEBI" id="CHEBI:30616"/>
        <dbReference type="ChEBI" id="CHEBI:43474"/>
        <dbReference type="ChEBI" id="CHEBI:456216"/>
        <dbReference type="EC" id="5.6.2.4"/>
    </reaction>
</comment>
<keyword evidence="16" id="KW-1185">Reference proteome</keyword>
<dbReference type="InterPro" id="IPR014016">
    <property type="entry name" value="UvrD-like_ATP-bd"/>
</dbReference>
<evidence type="ECO:0000256" key="8">
    <source>
        <dbReference type="ARBA" id="ARBA00034617"/>
    </source>
</evidence>
<keyword evidence="7" id="KW-0413">Isomerase</keyword>
<keyword evidence="4 12" id="KW-0347">Helicase</keyword>
<dbReference type="Pfam" id="PF00580">
    <property type="entry name" value="UvrD-helicase"/>
    <property type="match status" value="1"/>
</dbReference>
<name>A0ABZ3C1G4_9GAMM</name>
<dbReference type="CDD" id="cd17932">
    <property type="entry name" value="DEXQc_UvrD"/>
    <property type="match status" value="1"/>
</dbReference>
<evidence type="ECO:0000256" key="12">
    <source>
        <dbReference type="PROSITE-ProRule" id="PRU00560"/>
    </source>
</evidence>
<dbReference type="RefSeq" id="WP_026878114.1">
    <property type="nucleotide sequence ID" value="NZ_AZOD01000001.1"/>
</dbReference>
<feature type="domain" description="UvrD-like helicase C-terminal" evidence="14">
    <location>
        <begin position="284"/>
        <end position="630"/>
    </location>
</feature>
<accession>A0ABZ3C1G4</accession>
<dbReference type="InterPro" id="IPR013986">
    <property type="entry name" value="DExx_box_DNA_helicase_dom_sf"/>
</dbReference>
<evidence type="ECO:0000256" key="6">
    <source>
        <dbReference type="ARBA" id="ARBA00023125"/>
    </source>
</evidence>
<evidence type="ECO:0000256" key="11">
    <source>
        <dbReference type="ARBA" id="ARBA00048988"/>
    </source>
</evidence>
<evidence type="ECO:0000256" key="5">
    <source>
        <dbReference type="ARBA" id="ARBA00022840"/>
    </source>
</evidence>
<dbReference type="InterPro" id="IPR027417">
    <property type="entry name" value="P-loop_NTPase"/>
</dbReference>
<evidence type="ECO:0000313" key="15">
    <source>
        <dbReference type="EMBL" id="WZW88636.1"/>
    </source>
</evidence>
<protein>
    <recommendedName>
        <fullName evidence="9">DNA 3'-5' helicase</fullName>
        <ecNumber evidence="9">5.6.2.4</ecNumber>
    </recommendedName>
    <alternativeName>
        <fullName evidence="10">DNA 3'-5' helicase II</fullName>
    </alternativeName>
</protein>
<evidence type="ECO:0000313" key="16">
    <source>
        <dbReference type="Proteomes" id="UP001449178"/>
    </source>
</evidence>
<reference evidence="15 16" key="1">
    <citation type="submission" date="2024-03" db="EMBL/GenBank/DDBJ databases">
        <title>Complete Genome Sequence and Annotation of Ignatzschineria larvae DSM 13226.</title>
        <authorList>
            <person name="Cantrell E."/>
            <person name="Burcham Z.M."/>
        </authorList>
    </citation>
    <scope>NUCLEOTIDE SEQUENCE [LARGE SCALE GENOMIC DNA]</scope>
    <source>
        <strain evidence="15 16">DSM 13226</strain>
    </source>
</reference>
<organism evidence="15 16">
    <name type="scientific">Ignatzschineria larvae DSM 13226</name>
    <dbReference type="NCBI Taxonomy" id="1111732"/>
    <lineage>
        <taxon>Bacteria</taxon>
        <taxon>Pseudomonadati</taxon>
        <taxon>Pseudomonadota</taxon>
        <taxon>Gammaproteobacteria</taxon>
        <taxon>Cardiobacteriales</taxon>
        <taxon>Ignatzschineriaceae</taxon>
        <taxon>Ignatzschineria</taxon>
    </lineage>
</organism>
<gene>
    <name evidence="15" type="ORF">WMO13_04405</name>
</gene>
<keyword evidence="3 12" id="KW-0378">Hydrolase</keyword>
<feature type="domain" description="UvrD-like helicase ATP-binding" evidence="13">
    <location>
        <begin position="5"/>
        <end position="283"/>
    </location>
</feature>
<keyword evidence="2 12" id="KW-0547">Nucleotide-binding</keyword>
<dbReference type="Proteomes" id="UP001449178">
    <property type="component" value="Chromosome"/>
</dbReference>
<dbReference type="Gene3D" id="3.40.50.300">
    <property type="entry name" value="P-loop containing nucleotide triphosphate hydrolases"/>
    <property type="match status" value="2"/>
</dbReference>
<dbReference type="CDD" id="cd18807">
    <property type="entry name" value="SF1_C_UvrD"/>
    <property type="match status" value="2"/>
</dbReference>
<evidence type="ECO:0000256" key="2">
    <source>
        <dbReference type="ARBA" id="ARBA00022741"/>
    </source>
</evidence>
<dbReference type="EC" id="5.6.2.4" evidence="9"/>
<evidence type="ECO:0000256" key="1">
    <source>
        <dbReference type="ARBA" id="ARBA00009922"/>
    </source>
</evidence>
<dbReference type="Gene3D" id="3.30.160.800">
    <property type="match status" value="1"/>
</dbReference>
<feature type="binding site" evidence="12">
    <location>
        <begin position="26"/>
        <end position="33"/>
    </location>
    <ligand>
        <name>ATP</name>
        <dbReference type="ChEBI" id="CHEBI:30616"/>
    </ligand>
</feature>
<proteinExistence type="inferred from homology"/>
<dbReference type="InterPro" id="IPR014017">
    <property type="entry name" value="DNA_helicase_UvrD-like_C"/>
</dbReference>
<evidence type="ECO:0000259" key="13">
    <source>
        <dbReference type="PROSITE" id="PS51198"/>
    </source>
</evidence>
<keyword evidence="5 12" id="KW-0067">ATP-binding</keyword>
<keyword evidence="6" id="KW-0238">DNA-binding</keyword>
<dbReference type="InterPro" id="IPR000212">
    <property type="entry name" value="DNA_helicase_UvrD/REP"/>
</dbReference>
<dbReference type="Pfam" id="PF13361">
    <property type="entry name" value="UvrD_C"/>
    <property type="match status" value="1"/>
</dbReference>
<comment type="similarity">
    <text evidence="1">Belongs to the helicase family. UvrD subfamily.</text>
</comment>
<evidence type="ECO:0000256" key="3">
    <source>
        <dbReference type="ARBA" id="ARBA00022801"/>
    </source>
</evidence>
<dbReference type="PANTHER" id="PTHR11070">
    <property type="entry name" value="UVRD / RECB / PCRA DNA HELICASE FAMILY MEMBER"/>
    <property type="match status" value="1"/>
</dbReference>